<feature type="transmembrane region" description="Helical" evidence="2">
    <location>
        <begin position="7"/>
        <end position="25"/>
    </location>
</feature>
<dbReference type="EMBL" id="CAJGYM010000051">
    <property type="protein sequence ID" value="CAD6195126.1"/>
    <property type="molecule type" value="Genomic_DNA"/>
</dbReference>
<dbReference type="PANTHER" id="PTHR23360">
    <property type="entry name" value="G-PROTEIN COUPLED RECEPTORS FAMILY 1 PROFILE DOMAIN-CONTAINING PROTEIN-RELATED"/>
    <property type="match status" value="1"/>
</dbReference>
<dbReference type="AlphaFoldDB" id="A0A8S1HEH4"/>
<dbReference type="SUPFAM" id="SSF81321">
    <property type="entry name" value="Family A G protein-coupled receptor-like"/>
    <property type="match status" value="1"/>
</dbReference>
<feature type="transmembrane region" description="Helical" evidence="2">
    <location>
        <begin position="31"/>
        <end position="52"/>
    </location>
</feature>
<dbReference type="Proteomes" id="UP000835052">
    <property type="component" value="Unassembled WGS sequence"/>
</dbReference>
<organism evidence="3 4">
    <name type="scientific">Caenorhabditis auriculariae</name>
    <dbReference type="NCBI Taxonomy" id="2777116"/>
    <lineage>
        <taxon>Eukaryota</taxon>
        <taxon>Metazoa</taxon>
        <taxon>Ecdysozoa</taxon>
        <taxon>Nematoda</taxon>
        <taxon>Chromadorea</taxon>
        <taxon>Rhabditida</taxon>
        <taxon>Rhabditina</taxon>
        <taxon>Rhabditomorpha</taxon>
        <taxon>Rhabditoidea</taxon>
        <taxon>Rhabditidae</taxon>
        <taxon>Peloderinae</taxon>
        <taxon>Caenorhabditis</taxon>
    </lineage>
</organism>
<dbReference type="OrthoDB" id="5813285at2759"/>
<keyword evidence="2" id="KW-0472">Membrane</keyword>
<dbReference type="PANTHER" id="PTHR23360:SF34">
    <property type="entry name" value="G-PROTEIN COUPLED RECEPTORS FAMILY 1 PROFILE DOMAIN-CONTAINING PROTEIN-RELATED"/>
    <property type="match status" value="1"/>
</dbReference>
<name>A0A8S1HEH4_9PELO</name>
<protein>
    <recommendedName>
        <fullName evidence="5">G-protein coupled receptors family 1 profile domain-containing protein</fullName>
    </recommendedName>
</protein>
<gene>
    <name evidence="3" type="ORF">CAUJ_LOCUS11045</name>
</gene>
<keyword evidence="4" id="KW-1185">Reference proteome</keyword>
<comment type="caution">
    <text evidence="3">The sequence shown here is derived from an EMBL/GenBank/DDBJ whole genome shotgun (WGS) entry which is preliminary data.</text>
</comment>
<feature type="region of interest" description="Disordered" evidence="1">
    <location>
        <begin position="370"/>
        <end position="406"/>
    </location>
</feature>
<accession>A0A8S1HEH4</accession>
<evidence type="ECO:0000256" key="1">
    <source>
        <dbReference type="SAM" id="MobiDB-lite"/>
    </source>
</evidence>
<proteinExistence type="predicted"/>
<evidence type="ECO:0008006" key="5">
    <source>
        <dbReference type="Google" id="ProtNLM"/>
    </source>
</evidence>
<sequence length="464" mass="51704">MSENRHFNFNFLVSFCHLLTMPAPMSFAANMYLYLFEGTVISITNTTLLWCILSDPRNRRRREFALVAAQAIADMCYAAAFMLIANRRLVLYFEDSLNGTVPATECSYIPALWLHNIATPLLGLLPLTTSFNFLLCSVTPVWYLSAGVTYTVVLLIVPYATAILLLTANALLQINVTTPTSVLCIAANGAANPTAYHIMLFFRIVANLASAITYAFILIYLRKSQGGSLRTLSTQQQKMHRNAKITLGMVTLNSMVLLFIPDVLLVFNPWNITAKYSTPLYSMTLSKTMINFGVYMSRYRELRNIILERCLSCMPAWARQHCNSLLSSVAGYNPEGTSRLNDSRKKSRSSVCPGIRKVNTRNYEKAVNDARLASGRSDGRSGSCESQSERGSHDGDGKRRRSSHSDLFGSRTSYAFNTATVTAHSPTSTMTSIRFIPINLRSFCGSQTKRLASELGYMTLFILK</sequence>
<feature type="transmembrane region" description="Helical" evidence="2">
    <location>
        <begin position="200"/>
        <end position="221"/>
    </location>
</feature>
<feature type="transmembrane region" description="Helical" evidence="2">
    <location>
        <begin position="121"/>
        <end position="143"/>
    </location>
</feature>
<evidence type="ECO:0000313" key="3">
    <source>
        <dbReference type="EMBL" id="CAD6195126.1"/>
    </source>
</evidence>
<keyword evidence="2" id="KW-1133">Transmembrane helix</keyword>
<dbReference type="InterPro" id="IPR047130">
    <property type="entry name" value="7TM_GPCR_Srsx_nematod"/>
</dbReference>
<keyword evidence="2" id="KW-0812">Transmembrane</keyword>
<feature type="transmembrane region" description="Helical" evidence="2">
    <location>
        <begin position="242"/>
        <end position="260"/>
    </location>
</feature>
<feature type="transmembrane region" description="Helical" evidence="2">
    <location>
        <begin position="64"/>
        <end position="85"/>
    </location>
</feature>
<dbReference type="Gene3D" id="1.20.1070.10">
    <property type="entry name" value="Rhodopsin 7-helix transmembrane proteins"/>
    <property type="match status" value="1"/>
</dbReference>
<feature type="transmembrane region" description="Helical" evidence="2">
    <location>
        <begin position="150"/>
        <end position="172"/>
    </location>
</feature>
<evidence type="ECO:0000256" key="2">
    <source>
        <dbReference type="SAM" id="Phobius"/>
    </source>
</evidence>
<feature type="compositionally biased region" description="Basic and acidic residues" evidence="1">
    <location>
        <begin position="387"/>
        <end position="397"/>
    </location>
</feature>
<evidence type="ECO:0000313" key="4">
    <source>
        <dbReference type="Proteomes" id="UP000835052"/>
    </source>
</evidence>
<reference evidence="3" key="1">
    <citation type="submission" date="2020-10" db="EMBL/GenBank/DDBJ databases">
        <authorList>
            <person name="Kikuchi T."/>
        </authorList>
    </citation>
    <scope>NUCLEOTIDE SEQUENCE</scope>
    <source>
        <strain evidence="3">NKZ352</strain>
    </source>
</reference>